<feature type="domain" description="GYF" evidence="1">
    <location>
        <begin position="1"/>
        <end position="53"/>
    </location>
</feature>
<dbReference type="PANTHER" id="PTHR36936">
    <property type="entry name" value="PROTEIN CBG25168"/>
    <property type="match status" value="1"/>
</dbReference>
<keyword evidence="3" id="KW-1185">Reference proteome</keyword>
<dbReference type="AlphaFoldDB" id="E3MKA3"/>
<proteinExistence type="predicted"/>
<evidence type="ECO:0000313" key="2">
    <source>
        <dbReference type="EMBL" id="EFP03932.1"/>
    </source>
</evidence>
<dbReference type="Gene3D" id="3.30.1490.40">
    <property type="match status" value="1"/>
</dbReference>
<protein>
    <recommendedName>
        <fullName evidence="1">GYF domain-containing protein</fullName>
    </recommendedName>
</protein>
<dbReference type="eggNOG" id="ENOG502THDN">
    <property type="taxonomic scope" value="Eukaryota"/>
</dbReference>
<dbReference type="HOGENOM" id="CLU_439564_0_0_1"/>
<dbReference type="SUPFAM" id="SSF55277">
    <property type="entry name" value="GYF domain"/>
    <property type="match status" value="1"/>
</dbReference>
<organism evidence="3">
    <name type="scientific">Caenorhabditis remanei</name>
    <name type="common">Caenorhabditis vulgaris</name>
    <dbReference type="NCBI Taxonomy" id="31234"/>
    <lineage>
        <taxon>Eukaryota</taxon>
        <taxon>Metazoa</taxon>
        <taxon>Ecdysozoa</taxon>
        <taxon>Nematoda</taxon>
        <taxon>Chromadorea</taxon>
        <taxon>Rhabditida</taxon>
        <taxon>Rhabditina</taxon>
        <taxon>Rhabditomorpha</taxon>
        <taxon>Rhabditoidea</taxon>
        <taxon>Rhabditidae</taxon>
        <taxon>Peloderinae</taxon>
        <taxon>Caenorhabditis</taxon>
    </lineage>
</organism>
<reference evidence="2" key="1">
    <citation type="submission" date="2007-07" db="EMBL/GenBank/DDBJ databases">
        <title>PCAP assembly of the Caenorhabditis remanei genome.</title>
        <authorList>
            <consortium name="The Caenorhabditis remanei Sequencing Consortium"/>
            <person name="Wilson R.K."/>
        </authorList>
    </citation>
    <scope>NUCLEOTIDE SEQUENCE [LARGE SCALE GENOMIC DNA]</scope>
    <source>
        <strain evidence="2">PB4641</strain>
    </source>
</reference>
<dbReference type="PANTHER" id="PTHR36936:SF3">
    <property type="entry name" value="PROTEIN CBG26223"/>
    <property type="match status" value="1"/>
</dbReference>
<dbReference type="OrthoDB" id="5774516at2759"/>
<evidence type="ECO:0000313" key="3">
    <source>
        <dbReference type="Proteomes" id="UP000008281"/>
    </source>
</evidence>
<dbReference type="EMBL" id="DS268451">
    <property type="protein sequence ID" value="EFP03932.1"/>
    <property type="molecule type" value="Genomic_DNA"/>
</dbReference>
<dbReference type="Proteomes" id="UP000008281">
    <property type="component" value="Unassembled WGS sequence"/>
</dbReference>
<gene>
    <name evidence="2" type="ORF">CRE_28816</name>
</gene>
<dbReference type="OMA" id="SVIHIQR"/>
<evidence type="ECO:0000259" key="1">
    <source>
        <dbReference type="PROSITE" id="PS50829"/>
    </source>
</evidence>
<accession>E3MKA3</accession>
<dbReference type="PROSITE" id="PS50829">
    <property type="entry name" value="GYF"/>
    <property type="match status" value="1"/>
</dbReference>
<dbReference type="InterPro" id="IPR003169">
    <property type="entry name" value="GYF"/>
</dbReference>
<dbReference type="InParanoid" id="E3MKA3"/>
<name>E3MKA3_CAERE</name>
<dbReference type="InterPro" id="IPR035445">
    <property type="entry name" value="GYF-like_dom_sf"/>
</dbReference>
<sequence length="624" mass="72953">MYYYLDATGDLQGPYSTSAFDKWFLKYFPAGTLIYDKEGRPHLIDDIVNQKLKSKTKVMFCDESSILETTFDRTDLDVTIQLNTSSFDNDSTLNLDYTQLENGVDEVDCGVGSERDTEATYVLRMCNIYMDRRALLNRRRQHPDTYIPFEHSWSDWVPQPVQIHIAIRSMVHARNNIQNYEDIVVNGYLHFLNIYPHPCKLCNIDFDDSKEMLLHFISVIHIQRSYAKNRLFSYIDMHCIKKITNEIELSYETRNFHYLAKDVFELRQQPSFFDDVDIPTAFESLKSTVAVLQTIPLLTPTSLKNSIDTCEYVEAALFFRQFEDQYNKTPTSLRSRRFGPTGKTRCNYCNVEFDATFLDSFPKHIFSEEHIHNALYFGVSRRDMEYWLSFLVPLLTGNCKEIKHKEPSKLSLQESDFPLCYKPVDVVKDDFSYSGDDLISVLNYVRDKIRISFPVLEDSEYRTTCRWCHTDICTRNGVLRHVLYDKCHLDRLTSISNDDLRRLFRSLGITITMPLFHRSKSTSSRMSPLSHTEKQFNLQRLRNICCRTMERSGLRHVAIRSFPFGLVNHCDLCDVDIDRVDGLIFHFCNEEHTDTLMNNSRIASSDINYWLKIFNVGGRSAKKC</sequence>